<organism evidence="7 8">
    <name type="scientific">Acaulospora morrowiae</name>
    <dbReference type="NCBI Taxonomy" id="94023"/>
    <lineage>
        <taxon>Eukaryota</taxon>
        <taxon>Fungi</taxon>
        <taxon>Fungi incertae sedis</taxon>
        <taxon>Mucoromycota</taxon>
        <taxon>Glomeromycotina</taxon>
        <taxon>Glomeromycetes</taxon>
        <taxon>Diversisporales</taxon>
        <taxon>Acaulosporaceae</taxon>
        <taxon>Acaulospora</taxon>
    </lineage>
</organism>
<comment type="caution">
    <text evidence="7">The sequence shown here is derived from an EMBL/GenBank/DDBJ whole genome shotgun (WGS) entry which is preliminary data.</text>
</comment>
<dbReference type="FunFam" id="3.30.360.20:FF:000001">
    <property type="entry name" value="RNA terminal phosphate cyclase-like 1"/>
    <property type="match status" value="1"/>
</dbReference>
<dbReference type="InterPro" id="IPR016443">
    <property type="entry name" value="RNA3'_term_phos_cyc_type_2"/>
</dbReference>
<keyword evidence="3" id="KW-0690">Ribosome biogenesis</keyword>
<dbReference type="OrthoDB" id="1911237at2759"/>
<dbReference type="Pfam" id="PF05189">
    <property type="entry name" value="RTC_insert"/>
    <property type="match status" value="1"/>
</dbReference>
<protein>
    <submittedName>
        <fullName evidence="7">8311_t:CDS:1</fullName>
    </submittedName>
</protein>
<evidence type="ECO:0000256" key="1">
    <source>
        <dbReference type="ARBA" id="ARBA00004604"/>
    </source>
</evidence>
<dbReference type="GO" id="GO:0004521">
    <property type="term" value="F:RNA endonuclease activity"/>
    <property type="evidence" value="ECO:0007669"/>
    <property type="project" value="TreeGrafter"/>
</dbReference>
<comment type="similarity">
    <text evidence="2">Belongs to the RNA 3'-terminal cyclase family. Type 2 subfamily.</text>
</comment>
<dbReference type="NCBIfam" id="TIGR03400">
    <property type="entry name" value="18S_RNA_Rcl1p"/>
    <property type="match status" value="1"/>
</dbReference>
<dbReference type="EMBL" id="CAJVPV010005811">
    <property type="protein sequence ID" value="CAG8596410.1"/>
    <property type="molecule type" value="Genomic_DNA"/>
</dbReference>
<evidence type="ECO:0000313" key="7">
    <source>
        <dbReference type="EMBL" id="CAG8596410.1"/>
    </source>
</evidence>
<dbReference type="Pfam" id="PF01137">
    <property type="entry name" value="RTC"/>
    <property type="match status" value="1"/>
</dbReference>
<dbReference type="AlphaFoldDB" id="A0A9N9GEI7"/>
<comment type="subcellular location">
    <subcellularLocation>
        <location evidence="1">Nucleus</location>
        <location evidence="1">Nucleolus</location>
    </subcellularLocation>
</comment>
<dbReference type="PANTHER" id="PTHR11096:SF1">
    <property type="entry name" value="RNA 3'-TERMINAL PHOSPHATE CYCLASE-LIKE PROTEIN"/>
    <property type="match status" value="1"/>
</dbReference>
<dbReference type="InterPro" id="IPR013792">
    <property type="entry name" value="RNA3'P_cycl/enolpyr_Trfase_a/b"/>
</dbReference>
<dbReference type="GO" id="GO:0000479">
    <property type="term" value="P:endonucleolytic cleavage of tricistronic rRNA transcript (SSU-rRNA, 5.8S rRNA, LSU-rRNA)"/>
    <property type="evidence" value="ECO:0007669"/>
    <property type="project" value="TreeGrafter"/>
</dbReference>
<dbReference type="SUPFAM" id="SSF55205">
    <property type="entry name" value="EPT/RTPC-like"/>
    <property type="match status" value="1"/>
</dbReference>
<keyword evidence="4" id="KW-0539">Nucleus</keyword>
<dbReference type="PROSITE" id="PS01287">
    <property type="entry name" value="RTC"/>
    <property type="match status" value="1"/>
</dbReference>
<dbReference type="InterPro" id="IPR000228">
    <property type="entry name" value="RNA3'_term_phos_cyc"/>
</dbReference>
<dbReference type="GO" id="GO:0005730">
    <property type="term" value="C:nucleolus"/>
    <property type="evidence" value="ECO:0007669"/>
    <property type="project" value="UniProtKB-SubCell"/>
</dbReference>
<evidence type="ECO:0000313" key="8">
    <source>
        <dbReference type="Proteomes" id="UP000789342"/>
    </source>
</evidence>
<evidence type="ECO:0000259" key="5">
    <source>
        <dbReference type="Pfam" id="PF01137"/>
    </source>
</evidence>
<dbReference type="PANTHER" id="PTHR11096">
    <property type="entry name" value="RNA 3' TERMINAL PHOSPHATE CYCLASE"/>
    <property type="match status" value="1"/>
</dbReference>
<gene>
    <name evidence="7" type="ORF">AMORRO_LOCUS7584</name>
</gene>
<evidence type="ECO:0000256" key="4">
    <source>
        <dbReference type="ARBA" id="ARBA00023242"/>
    </source>
</evidence>
<name>A0A9N9GEI7_9GLOM</name>
<feature type="non-terminal residue" evidence="7">
    <location>
        <position position="233"/>
    </location>
</feature>
<feature type="domain" description="RNA 3'-terminal phosphate cyclase insert" evidence="6">
    <location>
        <begin position="54"/>
        <end position="154"/>
    </location>
</feature>
<proteinExistence type="inferred from homology"/>
<dbReference type="InterPro" id="IPR020719">
    <property type="entry name" value="RNA3'_term_phos_cycl-like_CS"/>
</dbReference>
<dbReference type="Proteomes" id="UP000789342">
    <property type="component" value="Unassembled WGS sequence"/>
</dbReference>
<reference evidence="7" key="1">
    <citation type="submission" date="2021-06" db="EMBL/GenBank/DDBJ databases">
        <authorList>
            <person name="Kallberg Y."/>
            <person name="Tangrot J."/>
            <person name="Rosling A."/>
        </authorList>
    </citation>
    <scope>NUCLEOTIDE SEQUENCE</scope>
    <source>
        <strain evidence="7">CL551</strain>
    </source>
</reference>
<dbReference type="Gene3D" id="3.65.10.20">
    <property type="entry name" value="RNA 3'-terminal phosphate cyclase domain"/>
    <property type="match status" value="2"/>
</dbReference>
<accession>A0A9N9GEI7</accession>
<dbReference type="InterPro" id="IPR013791">
    <property type="entry name" value="RNA3'-term_phos_cycl_insert"/>
</dbReference>
<keyword evidence="8" id="KW-1185">Reference proteome</keyword>
<dbReference type="InterPro" id="IPR037136">
    <property type="entry name" value="RNA3'_phos_cyclase_dom_sf"/>
</dbReference>
<evidence type="ECO:0000256" key="3">
    <source>
        <dbReference type="ARBA" id="ARBA00022517"/>
    </source>
</evidence>
<evidence type="ECO:0000259" key="6">
    <source>
        <dbReference type="Pfam" id="PF05189"/>
    </source>
</evidence>
<feature type="domain" description="RNA 3'-terminal phosphate cyclase" evidence="5">
    <location>
        <begin position="1"/>
        <end position="207"/>
    </location>
</feature>
<sequence>VDSVRTVTLPQLRRFGIEDGLELKISKRGSAPLGGGEVNFKCPNVKALKPMQFTDEGRIKRIRGIACCTRVSPQNANRMVDSARSILNRYIPDVYIYTDVYKGEESGKSPGFALSLVAESTTGSLVAAEQAANPGETPEDIGQRTAKLLLAEIRKGGCVDSLNQWLVLLMMVLGSEDVSKVRLGQLSAFTIQYIRDLRDFFDVTFKIKPDSTTNTLLMACVGIGYINYSKKTT</sequence>
<dbReference type="InterPro" id="IPR023797">
    <property type="entry name" value="RNA3'_phos_cyclase_dom"/>
</dbReference>
<evidence type="ECO:0000256" key="2">
    <source>
        <dbReference type="ARBA" id="ARBA00007089"/>
    </source>
</evidence>